<evidence type="ECO:0000259" key="1">
    <source>
        <dbReference type="SMART" id="SM00481"/>
    </source>
</evidence>
<dbReference type="InterPro" id="IPR016195">
    <property type="entry name" value="Pol/histidinol_Pase-like"/>
</dbReference>
<dbReference type="Gene3D" id="1.10.150.650">
    <property type="match status" value="1"/>
</dbReference>
<dbReference type="GO" id="GO:0035312">
    <property type="term" value="F:5'-3' DNA exonuclease activity"/>
    <property type="evidence" value="ECO:0007669"/>
    <property type="project" value="TreeGrafter"/>
</dbReference>
<dbReference type="EMBL" id="QXXA01000016">
    <property type="protein sequence ID" value="NBI07925.1"/>
    <property type="molecule type" value="Genomic_DNA"/>
</dbReference>
<dbReference type="GO" id="GO:0004534">
    <property type="term" value="F:5'-3' RNA exonuclease activity"/>
    <property type="evidence" value="ECO:0007669"/>
    <property type="project" value="TreeGrafter"/>
</dbReference>
<dbReference type="PANTHER" id="PTHR42924">
    <property type="entry name" value="EXONUCLEASE"/>
    <property type="match status" value="1"/>
</dbReference>
<dbReference type="Gene3D" id="3.20.20.140">
    <property type="entry name" value="Metal-dependent hydrolases"/>
    <property type="match status" value="1"/>
</dbReference>
<proteinExistence type="predicted"/>
<dbReference type="SMART" id="SM00481">
    <property type="entry name" value="POLIIIAc"/>
    <property type="match status" value="1"/>
</dbReference>
<dbReference type="InterPro" id="IPR003141">
    <property type="entry name" value="Pol/His_phosphatase_N"/>
</dbReference>
<dbReference type="Proteomes" id="UP000467132">
    <property type="component" value="Unassembled WGS sequence"/>
</dbReference>
<dbReference type="Pfam" id="PF02811">
    <property type="entry name" value="PHP"/>
    <property type="match status" value="1"/>
</dbReference>
<dbReference type="InterPro" id="IPR004013">
    <property type="entry name" value="PHP_dom"/>
</dbReference>
<accession>A0A845QZL8</accession>
<protein>
    <submittedName>
        <fullName evidence="2">PHP domain-containing protein</fullName>
    </submittedName>
</protein>
<evidence type="ECO:0000313" key="3">
    <source>
        <dbReference type="Proteomes" id="UP000467132"/>
    </source>
</evidence>
<organism evidence="2 3">
    <name type="scientific">Senegalia massiliensis</name>
    <dbReference type="NCBI Taxonomy" id="1720316"/>
    <lineage>
        <taxon>Bacteria</taxon>
        <taxon>Bacillati</taxon>
        <taxon>Bacillota</taxon>
        <taxon>Clostridia</taxon>
        <taxon>Eubacteriales</taxon>
        <taxon>Clostridiaceae</taxon>
        <taxon>Senegalia</taxon>
    </lineage>
</organism>
<dbReference type="PANTHER" id="PTHR42924:SF3">
    <property type="entry name" value="POLYMERASE_HISTIDINOL PHOSPHATASE N-TERMINAL DOMAIN-CONTAINING PROTEIN"/>
    <property type="match status" value="1"/>
</dbReference>
<keyword evidence="3" id="KW-1185">Reference proteome</keyword>
<comment type="caution">
    <text evidence="2">The sequence shown here is derived from an EMBL/GenBank/DDBJ whole genome shotgun (WGS) entry which is preliminary data.</text>
</comment>
<gene>
    <name evidence="2" type="ORF">D3Z33_13775</name>
</gene>
<name>A0A845QZL8_9CLOT</name>
<dbReference type="AlphaFoldDB" id="A0A845QZL8"/>
<dbReference type="RefSeq" id="WP_160198387.1">
    <property type="nucleotide sequence ID" value="NZ_QXXA01000016.1"/>
</dbReference>
<dbReference type="SUPFAM" id="SSF89550">
    <property type="entry name" value="PHP domain-like"/>
    <property type="match status" value="1"/>
</dbReference>
<dbReference type="OrthoDB" id="9791620at2"/>
<evidence type="ECO:0000313" key="2">
    <source>
        <dbReference type="EMBL" id="NBI07925.1"/>
    </source>
</evidence>
<dbReference type="InterPro" id="IPR052018">
    <property type="entry name" value="PHP_domain"/>
</dbReference>
<reference evidence="2 3" key="1">
    <citation type="submission" date="2018-08" db="EMBL/GenBank/DDBJ databases">
        <title>Murine metabolic-syndrome-specific gut microbial biobank.</title>
        <authorList>
            <person name="Liu C."/>
        </authorList>
    </citation>
    <scope>NUCLEOTIDE SEQUENCE [LARGE SCALE GENOMIC DNA]</scope>
    <source>
        <strain evidence="2 3">583</strain>
    </source>
</reference>
<sequence>MKKADLHIHTTKSDGKLTPSQVVDEAIKNDINVIAITDHDTITGIDEAIERSKFYTNIKVIPGIEFSTIYKDKEIHLLGYFINYKYDKLVDLTNKIKQHRFERAKKIVDKLNDLNINITIDEVVKESQGKNIGRPHIARVMIKKGYINHISEAFDKYIGKNKKAFIERYKLSLKDAIDIIHECNGIAVLAHPILLKIPVKELLDDFNIDGIEVYHSKQTKSDSKMYLKIADNYNLFITGGSDFHHLDNDDNIIIGSSYIDINDIKEILSKYNY</sequence>
<feature type="domain" description="Polymerase/histidinol phosphatase N-terminal" evidence="1">
    <location>
        <begin position="4"/>
        <end position="70"/>
    </location>
</feature>
<dbReference type="CDD" id="cd07438">
    <property type="entry name" value="PHP_HisPPase_AMP"/>
    <property type="match status" value="1"/>
</dbReference>